<keyword evidence="7" id="KW-1133">Transmembrane helix</keyword>
<dbReference type="PRINTS" id="PR00344">
    <property type="entry name" value="BCTRLSENSOR"/>
</dbReference>
<feature type="domain" description="PAS" evidence="9">
    <location>
        <begin position="442"/>
        <end position="495"/>
    </location>
</feature>
<dbReference type="Proteomes" id="UP000217265">
    <property type="component" value="Chromosome"/>
</dbReference>
<dbReference type="InterPro" id="IPR003660">
    <property type="entry name" value="HAMP_dom"/>
</dbReference>
<keyword evidence="13" id="KW-1185">Reference proteome</keyword>
<evidence type="ECO:0000259" key="11">
    <source>
        <dbReference type="PROSITE" id="PS50885"/>
    </source>
</evidence>
<evidence type="ECO:0000313" key="13">
    <source>
        <dbReference type="Proteomes" id="UP000217265"/>
    </source>
</evidence>
<dbReference type="InterPro" id="IPR013656">
    <property type="entry name" value="PAS_4"/>
</dbReference>
<dbReference type="CDD" id="cd00082">
    <property type="entry name" value="HisKA"/>
    <property type="match status" value="1"/>
</dbReference>
<dbReference type="InterPro" id="IPR003594">
    <property type="entry name" value="HATPase_dom"/>
</dbReference>
<dbReference type="Pfam" id="PF08447">
    <property type="entry name" value="PAS_3"/>
    <property type="match status" value="1"/>
</dbReference>
<feature type="domain" description="Histidine kinase" evidence="8">
    <location>
        <begin position="860"/>
        <end position="1078"/>
    </location>
</feature>
<dbReference type="InterPro" id="IPR035965">
    <property type="entry name" value="PAS-like_dom_sf"/>
</dbReference>
<comment type="catalytic activity">
    <reaction evidence="1">
        <text>ATP + protein L-histidine = ADP + protein N-phospho-L-histidine.</text>
        <dbReference type="EC" id="2.7.13.3"/>
    </reaction>
</comment>
<evidence type="ECO:0000256" key="6">
    <source>
        <dbReference type="ARBA" id="ARBA00022777"/>
    </source>
</evidence>
<dbReference type="SMART" id="SM00091">
    <property type="entry name" value="PAS"/>
    <property type="match status" value="4"/>
</dbReference>
<dbReference type="PANTHER" id="PTHR43047:SF63">
    <property type="entry name" value="HISTIDINE KINASE"/>
    <property type="match status" value="1"/>
</dbReference>
<dbReference type="InterPro" id="IPR004358">
    <property type="entry name" value="Sig_transdc_His_kin-like_C"/>
</dbReference>
<dbReference type="SMART" id="SM00387">
    <property type="entry name" value="HATPase_c"/>
    <property type="match status" value="1"/>
</dbReference>
<dbReference type="GO" id="GO:0005886">
    <property type="term" value="C:plasma membrane"/>
    <property type="evidence" value="ECO:0007669"/>
    <property type="project" value="TreeGrafter"/>
</dbReference>
<dbReference type="SUPFAM" id="SSF55874">
    <property type="entry name" value="ATPase domain of HSP90 chaperone/DNA topoisomerase II/histidine kinase"/>
    <property type="match status" value="1"/>
</dbReference>
<dbReference type="CDD" id="cd16922">
    <property type="entry name" value="HATPase_EvgS-ArcB-TorS-like"/>
    <property type="match status" value="1"/>
</dbReference>
<proteinExistence type="predicted"/>
<dbReference type="GO" id="GO:0000155">
    <property type="term" value="F:phosphorelay sensor kinase activity"/>
    <property type="evidence" value="ECO:0007669"/>
    <property type="project" value="InterPro"/>
</dbReference>
<keyword evidence="6" id="KW-0418">Kinase</keyword>
<comment type="subcellular location">
    <subcellularLocation>
        <location evidence="2">Membrane</location>
    </subcellularLocation>
</comment>
<dbReference type="Gene3D" id="1.10.287.130">
    <property type="match status" value="1"/>
</dbReference>
<dbReference type="InterPro" id="IPR013767">
    <property type="entry name" value="PAS_fold"/>
</dbReference>
<dbReference type="PROSITE" id="PS50113">
    <property type="entry name" value="PAC"/>
    <property type="match status" value="2"/>
</dbReference>
<dbReference type="PANTHER" id="PTHR43047">
    <property type="entry name" value="TWO-COMPONENT HISTIDINE PROTEIN KINASE"/>
    <property type="match status" value="1"/>
</dbReference>
<dbReference type="EC" id="2.7.13.3" evidence="3"/>
<dbReference type="SUPFAM" id="SSF47384">
    <property type="entry name" value="Homodimeric domain of signal transducing histidine kinase"/>
    <property type="match status" value="1"/>
</dbReference>
<dbReference type="InterPro" id="IPR000700">
    <property type="entry name" value="PAS-assoc_C"/>
</dbReference>
<evidence type="ECO:0000256" key="7">
    <source>
        <dbReference type="SAM" id="Phobius"/>
    </source>
</evidence>
<name>A0A290QFR5_9BACT</name>
<evidence type="ECO:0000259" key="9">
    <source>
        <dbReference type="PROSITE" id="PS50112"/>
    </source>
</evidence>
<evidence type="ECO:0000256" key="2">
    <source>
        <dbReference type="ARBA" id="ARBA00004370"/>
    </source>
</evidence>
<dbReference type="SUPFAM" id="SSF55785">
    <property type="entry name" value="PYP-like sensor domain (PAS domain)"/>
    <property type="match status" value="4"/>
</dbReference>
<dbReference type="SMART" id="SM00388">
    <property type="entry name" value="HisKA"/>
    <property type="match status" value="1"/>
</dbReference>
<evidence type="ECO:0000256" key="3">
    <source>
        <dbReference type="ARBA" id="ARBA00012438"/>
    </source>
</evidence>
<dbReference type="AlphaFoldDB" id="A0A290QFR5"/>
<dbReference type="InterPro" id="IPR005467">
    <property type="entry name" value="His_kinase_dom"/>
</dbReference>
<dbReference type="Pfam" id="PF00989">
    <property type="entry name" value="PAS"/>
    <property type="match status" value="1"/>
</dbReference>
<dbReference type="InterPro" id="IPR036890">
    <property type="entry name" value="HATPase_C_sf"/>
</dbReference>
<dbReference type="Gene3D" id="3.30.450.20">
    <property type="entry name" value="PAS domain"/>
    <property type="match status" value="5"/>
</dbReference>
<dbReference type="Pfam" id="PF00672">
    <property type="entry name" value="HAMP"/>
    <property type="match status" value="1"/>
</dbReference>
<dbReference type="Pfam" id="PF08448">
    <property type="entry name" value="PAS_4"/>
    <property type="match status" value="1"/>
</dbReference>
<evidence type="ECO:0000259" key="8">
    <source>
        <dbReference type="PROSITE" id="PS50109"/>
    </source>
</evidence>
<dbReference type="FunFam" id="3.30.565.10:FF:000010">
    <property type="entry name" value="Sensor histidine kinase RcsC"/>
    <property type="match status" value="1"/>
</dbReference>
<dbReference type="GO" id="GO:0009927">
    <property type="term" value="F:histidine phosphotransfer kinase activity"/>
    <property type="evidence" value="ECO:0007669"/>
    <property type="project" value="TreeGrafter"/>
</dbReference>
<dbReference type="NCBIfam" id="TIGR00229">
    <property type="entry name" value="sensory_box"/>
    <property type="match status" value="4"/>
</dbReference>
<dbReference type="SMART" id="SM00304">
    <property type="entry name" value="HAMP"/>
    <property type="match status" value="1"/>
</dbReference>
<feature type="transmembrane region" description="Helical" evidence="7">
    <location>
        <begin position="230"/>
        <end position="254"/>
    </location>
</feature>
<evidence type="ECO:0000313" key="12">
    <source>
        <dbReference type="EMBL" id="ATC64178.1"/>
    </source>
</evidence>
<dbReference type="InterPro" id="IPR003661">
    <property type="entry name" value="HisK_dim/P_dom"/>
</dbReference>
<dbReference type="SMART" id="SM00086">
    <property type="entry name" value="PAC"/>
    <property type="match status" value="4"/>
</dbReference>
<reference evidence="12 13" key="1">
    <citation type="submission" date="2017-09" db="EMBL/GenBank/DDBJ databases">
        <title>Complete genome sequence of Verrucomicrobial strain HZ-65, isolated from freshwater.</title>
        <authorList>
            <person name="Choi A."/>
        </authorList>
    </citation>
    <scope>NUCLEOTIDE SEQUENCE [LARGE SCALE GENOMIC DNA]</scope>
    <source>
        <strain evidence="12 13">HZ-65</strain>
    </source>
</reference>
<dbReference type="FunFam" id="1.10.287.130:FF:000145">
    <property type="entry name" value="Sensory transduction histidine kinase"/>
    <property type="match status" value="1"/>
</dbReference>
<dbReference type="CDD" id="cd00130">
    <property type="entry name" value="PAS"/>
    <property type="match status" value="3"/>
</dbReference>
<dbReference type="EMBL" id="CP023344">
    <property type="protein sequence ID" value="ATC64178.1"/>
    <property type="molecule type" value="Genomic_DNA"/>
</dbReference>
<sequence length="1087" mass="120661">MEATGEYAMLERREDSACRLREYLLLPSGERVIRQHRVTREGFELEKTEPWDGYDPRTRPFYQQARGATGPVWTRAYPFVGNDWHPEVLGVTHALPVRSGAGALLGVWDVDFDMRELSRFLKNGASDQTGYALVMEVAEAGAVLIAHPAMSAGRGEGAASPLDPVLPQLTTFLRNGAGAGGGMLTLRVKTEEGVRLVASRRLAAGGPPWLVAVVFDEAAALAKLEGNRQWIWLLVLGVTGLAVLTAAWLAHVLWRPVEQLRAAAEGLAGESGLRTVPVEGPRELTRLAETYNTMAQAVETRRRELLAANLRLQEEVRQRGLREAELEAVFANAPVEIWAVDTAGRYTLQSRRLRERCGEGIGATPEELSLPPEVAEAYAQNNRRALGGETVRGETTEETGGQQAHYHWIVSPIRIGGLVTGALGVSIDVTERRRAEDALWRSQQRLRLHLENTPLGVVDWSPDMTVLSWNPAAEAVFGWSAGDALGRNGLFIVPEAERAEVKALWADLLATRGGYRHYNQNLTRDGRIIDCEWYNTVLLDENEQVIGVSSLVLDVSQRLNAEALLRESEERFLHAFQASPVAKIISRRRDGTILDANDRFLQMVDRKREDVVGRTSLDAGIWESPADRALFLQTLDRDGELRDREYRLRPRTGEPVDVIVSAAAVSLGDDMCLLVTFVDNTERKRAEQALRESQRFLSSLVGHLPGMVYRCRNDKQWTMTFVSNGAKELTGYTPAELEHNRVLDFASLVHPEDRDRLWRETQAAIASGRNAFSYEYRIRHRSGEVRWVWERGEAQIEGDGTVSTLVGFITDISERKSAEDEVLMLNLSLERRVEERTAELAAANGQLKELDRLKSEFLATMSHELRTPLNSIIGFSSILRQGLAGPLNGEQEKQIDMVRGSARHLLSLINDLLDLSRIESGHMEVSVEEFELAGVLSEVEAVLAPMVTQRGLAYGSRCVGGAVRIFSDRQRVFQVILNLANNAVKFTERGSVTVECESVAGEVVVRVRDTGIGIKAEHLPLLFEAFRQVDGSARRVYEGTGLGLHLCRKLLDLLGGRIVVESVYREGSCFTVTLPRKTLKPGGAKPV</sequence>
<dbReference type="GO" id="GO:0006355">
    <property type="term" value="P:regulation of DNA-templated transcription"/>
    <property type="evidence" value="ECO:0007669"/>
    <property type="project" value="InterPro"/>
</dbReference>
<dbReference type="PROSITE" id="PS50885">
    <property type="entry name" value="HAMP"/>
    <property type="match status" value="1"/>
</dbReference>
<evidence type="ECO:0000256" key="4">
    <source>
        <dbReference type="ARBA" id="ARBA00022553"/>
    </source>
</evidence>
<feature type="domain" description="PAS" evidence="9">
    <location>
        <begin position="693"/>
        <end position="768"/>
    </location>
</feature>
<evidence type="ECO:0000256" key="5">
    <source>
        <dbReference type="ARBA" id="ARBA00022679"/>
    </source>
</evidence>
<keyword evidence="5" id="KW-0808">Transferase</keyword>
<dbReference type="InterPro" id="IPR036097">
    <property type="entry name" value="HisK_dim/P_sf"/>
</dbReference>
<dbReference type="PROSITE" id="PS50109">
    <property type="entry name" value="HIS_KIN"/>
    <property type="match status" value="1"/>
</dbReference>
<dbReference type="InterPro" id="IPR001610">
    <property type="entry name" value="PAC"/>
</dbReference>
<feature type="domain" description="PAC" evidence="10">
    <location>
        <begin position="642"/>
        <end position="692"/>
    </location>
</feature>
<feature type="domain" description="HAMP" evidence="11">
    <location>
        <begin position="251"/>
        <end position="303"/>
    </location>
</feature>
<dbReference type="CDD" id="cd06225">
    <property type="entry name" value="HAMP"/>
    <property type="match status" value="1"/>
</dbReference>
<dbReference type="Gene3D" id="3.30.565.10">
    <property type="entry name" value="Histidine kinase-like ATPase, C-terminal domain"/>
    <property type="match status" value="1"/>
</dbReference>
<dbReference type="Pfam" id="PF02518">
    <property type="entry name" value="HATPase_c"/>
    <property type="match status" value="1"/>
</dbReference>
<accession>A0A290QFR5</accession>
<feature type="domain" description="PAC" evidence="10">
    <location>
        <begin position="772"/>
        <end position="824"/>
    </location>
</feature>
<keyword evidence="7" id="KW-0472">Membrane</keyword>
<dbReference type="KEGG" id="vbh:CMV30_09540"/>
<dbReference type="PROSITE" id="PS50112">
    <property type="entry name" value="PAS"/>
    <property type="match status" value="2"/>
</dbReference>
<dbReference type="Pfam" id="PF13426">
    <property type="entry name" value="PAS_9"/>
    <property type="match status" value="1"/>
</dbReference>
<dbReference type="InterPro" id="IPR000014">
    <property type="entry name" value="PAS"/>
</dbReference>
<dbReference type="InterPro" id="IPR013655">
    <property type="entry name" value="PAS_fold_3"/>
</dbReference>
<keyword evidence="7" id="KW-0812">Transmembrane</keyword>
<evidence type="ECO:0000256" key="1">
    <source>
        <dbReference type="ARBA" id="ARBA00000085"/>
    </source>
</evidence>
<keyword evidence="4" id="KW-0597">Phosphoprotein</keyword>
<dbReference type="Gene3D" id="6.10.340.10">
    <property type="match status" value="1"/>
</dbReference>
<protein>
    <recommendedName>
        <fullName evidence="3">histidine kinase</fullName>
        <ecNumber evidence="3">2.7.13.3</ecNumber>
    </recommendedName>
</protein>
<evidence type="ECO:0000259" key="10">
    <source>
        <dbReference type="PROSITE" id="PS50113"/>
    </source>
</evidence>
<organism evidence="12 13">
    <name type="scientific">Nibricoccus aquaticus</name>
    <dbReference type="NCBI Taxonomy" id="2576891"/>
    <lineage>
        <taxon>Bacteria</taxon>
        <taxon>Pseudomonadati</taxon>
        <taxon>Verrucomicrobiota</taxon>
        <taxon>Opitutia</taxon>
        <taxon>Opitutales</taxon>
        <taxon>Opitutaceae</taxon>
        <taxon>Nibricoccus</taxon>
    </lineage>
</organism>
<gene>
    <name evidence="12" type="ORF">CMV30_09540</name>
</gene>
<dbReference type="Pfam" id="PF00512">
    <property type="entry name" value="HisKA"/>
    <property type="match status" value="1"/>
</dbReference>